<comment type="caution">
    <text evidence="3">The sequence shown here is derived from an EMBL/GenBank/DDBJ whole genome shotgun (WGS) entry which is preliminary data.</text>
</comment>
<dbReference type="InterPro" id="IPR011990">
    <property type="entry name" value="TPR-like_helical_dom_sf"/>
</dbReference>
<dbReference type="PANTHER" id="PTHR43228">
    <property type="entry name" value="TWO-COMPONENT RESPONSE REGULATOR"/>
    <property type="match status" value="1"/>
</dbReference>
<proteinExistence type="predicted"/>
<protein>
    <submittedName>
        <fullName evidence="3">Response regulator</fullName>
    </submittedName>
</protein>
<evidence type="ECO:0000313" key="3">
    <source>
        <dbReference type="EMBL" id="MYM67406.1"/>
    </source>
</evidence>
<dbReference type="InterPro" id="IPR011006">
    <property type="entry name" value="CheY-like_superfamily"/>
</dbReference>
<dbReference type="SMART" id="SM00028">
    <property type="entry name" value="TPR"/>
    <property type="match status" value="4"/>
</dbReference>
<keyword evidence="4" id="KW-1185">Reference proteome</keyword>
<sequence>MPDYSNLSVLIVDPNQSMRASVHNMLTQVNITKVDQAVSAATAIRALTSKSYDVILCEYDLGTSADGAGQDGQQLLEDLRHHKVIGPGAIFVMLTSEGVYSKVVSAAELLPTDYILKPFTVDVLSQRIGRALERRAVFLPVYQLIGQGRAREAIDICLRNEAAQPRYAIDYARLRAEVLASLGRHADAEQAYTGILNLKTLGWAQLGQARAVYALGRLADAEALLRELLAGNPKFIAAYDLLAQLLRDQDKDADAKQVLEDAVALSPHMVRRLRNLGDVALASGDVAGAEKAYKQVVAKAKYSEFRDPADHVNLVRALVHKGDAAGAASVVRDLERSMRSTASVEVCRCYASSMVKQLNGDTDGAAAELAKAMEKLAEATGMSANLKLGLAHSCLETRLDEQAEALFNQLIANPNSGVDAEQVTALCKQAGRQDIAKRYVQTQEQAVDGAVREAAALSRSGDIRGAVAVLQDTLQRYPDHTDLWSVSVTTMLRLIGELGWDAQLATQCTMLMRRMREHNPQHPLLPGLLAQYATARQKAAANPTPSPAESS</sequence>
<dbReference type="Pfam" id="PF13432">
    <property type="entry name" value="TPR_16"/>
    <property type="match status" value="1"/>
</dbReference>
<organism evidence="3 4">
    <name type="scientific">Duganella rivi</name>
    <dbReference type="NCBI Taxonomy" id="2666083"/>
    <lineage>
        <taxon>Bacteria</taxon>
        <taxon>Pseudomonadati</taxon>
        <taxon>Pseudomonadota</taxon>
        <taxon>Betaproteobacteria</taxon>
        <taxon>Burkholderiales</taxon>
        <taxon>Oxalobacteraceae</taxon>
        <taxon>Telluria group</taxon>
        <taxon>Duganella</taxon>
    </lineage>
</organism>
<name>A0A7X4GPT9_9BURK</name>
<dbReference type="PROSITE" id="PS50110">
    <property type="entry name" value="RESPONSE_REGULATORY"/>
    <property type="match status" value="1"/>
</dbReference>
<dbReference type="GO" id="GO:0000160">
    <property type="term" value="P:phosphorelay signal transduction system"/>
    <property type="evidence" value="ECO:0007669"/>
    <property type="project" value="InterPro"/>
</dbReference>
<dbReference type="InterPro" id="IPR019734">
    <property type="entry name" value="TPR_rpt"/>
</dbReference>
<dbReference type="Proteomes" id="UP000450012">
    <property type="component" value="Unassembled WGS sequence"/>
</dbReference>
<evidence type="ECO:0000259" key="2">
    <source>
        <dbReference type="PROSITE" id="PS50110"/>
    </source>
</evidence>
<dbReference type="InterPro" id="IPR001789">
    <property type="entry name" value="Sig_transdc_resp-reg_receiver"/>
</dbReference>
<dbReference type="Gene3D" id="1.25.40.10">
    <property type="entry name" value="Tetratricopeptide repeat domain"/>
    <property type="match status" value="2"/>
</dbReference>
<evidence type="ECO:0000256" key="1">
    <source>
        <dbReference type="PROSITE-ProRule" id="PRU00169"/>
    </source>
</evidence>
<comment type="caution">
    <text evidence="1">Lacks conserved residue(s) required for the propagation of feature annotation.</text>
</comment>
<gene>
    <name evidence="3" type="ORF">GTP45_11235</name>
</gene>
<dbReference type="EMBL" id="WWCK01000003">
    <property type="protein sequence ID" value="MYM67406.1"/>
    <property type="molecule type" value="Genomic_DNA"/>
</dbReference>
<reference evidence="3 4" key="1">
    <citation type="submission" date="2019-12" db="EMBL/GenBank/DDBJ databases">
        <title>Novel species isolated from a subtropical stream in China.</title>
        <authorList>
            <person name="Lu H."/>
        </authorList>
    </citation>
    <scope>NUCLEOTIDE SEQUENCE [LARGE SCALE GENOMIC DNA]</scope>
    <source>
        <strain evidence="3 4">FT55W</strain>
    </source>
</reference>
<dbReference type="InterPro" id="IPR052048">
    <property type="entry name" value="ST_Response_Regulator"/>
</dbReference>
<feature type="domain" description="Response regulatory" evidence="2">
    <location>
        <begin position="8"/>
        <end position="132"/>
    </location>
</feature>
<dbReference type="CDD" id="cd17589">
    <property type="entry name" value="REC_TPR"/>
    <property type="match status" value="1"/>
</dbReference>
<dbReference type="AlphaFoldDB" id="A0A7X4GPT9"/>
<dbReference type="SUPFAM" id="SSF52172">
    <property type="entry name" value="CheY-like"/>
    <property type="match status" value="1"/>
</dbReference>
<dbReference type="Pfam" id="PF00072">
    <property type="entry name" value="Response_reg"/>
    <property type="match status" value="1"/>
</dbReference>
<dbReference type="SMART" id="SM00448">
    <property type="entry name" value="REC"/>
    <property type="match status" value="1"/>
</dbReference>
<evidence type="ECO:0000313" key="4">
    <source>
        <dbReference type="Proteomes" id="UP000450012"/>
    </source>
</evidence>
<dbReference type="Gene3D" id="3.40.50.2300">
    <property type="match status" value="1"/>
</dbReference>
<accession>A0A7X4GPT9</accession>
<dbReference type="SUPFAM" id="SSF48452">
    <property type="entry name" value="TPR-like"/>
    <property type="match status" value="1"/>
</dbReference>
<dbReference type="PANTHER" id="PTHR43228:SF1">
    <property type="entry name" value="TWO-COMPONENT RESPONSE REGULATOR ARR22"/>
    <property type="match status" value="1"/>
</dbReference>
<dbReference type="RefSeq" id="WP_161013944.1">
    <property type="nucleotide sequence ID" value="NZ_WWCK01000003.1"/>
</dbReference>